<dbReference type="PANTHER" id="PTHR38926:SF72">
    <property type="entry name" value="IM:7136021-RELATED"/>
    <property type="match status" value="1"/>
</dbReference>
<dbReference type="AlphaFoldDB" id="A0AAD7V2F9"/>
<comment type="caution">
    <text evidence="1">The sequence shown here is derived from an EMBL/GenBank/DDBJ whole genome shotgun (WGS) entry which is preliminary data.</text>
</comment>
<proteinExistence type="predicted"/>
<dbReference type="InterPro" id="IPR032675">
    <property type="entry name" value="LRR_dom_sf"/>
</dbReference>
<reference evidence="1 2" key="1">
    <citation type="submission" date="2023-03" db="EMBL/GenBank/DDBJ databases">
        <title>Genome sequence of Lichtheimia ornata CBS 291.66.</title>
        <authorList>
            <person name="Mohabir J.T."/>
            <person name="Shea T.P."/>
            <person name="Kurbessoian T."/>
            <person name="Berby B."/>
            <person name="Fontaine J."/>
            <person name="Livny J."/>
            <person name="Gnirke A."/>
            <person name="Stajich J.E."/>
            <person name="Cuomo C.A."/>
        </authorList>
    </citation>
    <scope>NUCLEOTIDE SEQUENCE [LARGE SCALE GENOMIC DNA]</scope>
    <source>
        <strain evidence="1">CBS 291.66</strain>
    </source>
</reference>
<evidence type="ECO:0000313" key="1">
    <source>
        <dbReference type="EMBL" id="KAJ8657595.1"/>
    </source>
</evidence>
<gene>
    <name evidence="1" type="ORF">O0I10_006659</name>
</gene>
<evidence type="ECO:0000313" key="2">
    <source>
        <dbReference type="Proteomes" id="UP001234581"/>
    </source>
</evidence>
<accession>A0AAD7V2F9</accession>
<dbReference type="SUPFAM" id="SSF52047">
    <property type="entry name" value="RNI-like"/>
    <property type="match status" value="2"/>
</dbReference>
<organism evidence="1 2">
    <name type="scientific">Lichtheimia ornata</name>
    <dbReference type="NCBI Taxonomy" id="688661"/>
    <lineage>
        <taxon>Eukaryota</taxon>
        <taxon>Fungi</taxon>
        <taxon>Fungi incertae sedis</taxon>
        <taxon>Mucoromycota</taxon>
        <taxon>Mucoromycotina</taxon>
        <taxon>Mucoromycetes</taxon>
        <taxon>Mucorales</taxon>
        <taxon>Lichtheimiaceae</taxon>
        <taxon>Lichtheimia</taxon>
    </lineage>
</organism>
<evidence type="ECO:0008006" key="3">
    <source>
        <dbReference type="Google" id="ProtNLM"/>
    </source>
</evidence>
<keyword evidence="2" id="KW-1185">Reference proteome</keyword>
<sequence>MTQSPECMLSTLNLSTLELSKLANFDAALHDANIMQQTLPSSALGYIRAATIYSEQGKQLQVINVCTKGLSLADKNDAHYDTLQHAKDVAMQRQNKRIDFISQLPVEIVVTRLIPLFMDDDLLDSGIPNAYIHVSNVWRDRIHECFGGLRFMVVVKEDRKEQKCSQLIQFAQHTKALVVTWYSQGTWLSDLLRENDFCMLRELRINGYANVHDTGILSSLSSINNTLTHLYITLNHVRNILPTADIVSACPNLVTMRIANSFDADFSSLPMTTWPNMKTLSITQARKRISSDQVVAISKRFPSLERLTLSPCADGHSALVLPQYCSSIRDILIRTNEACVQLDCHQGHSCDEQGVKAIYISGFFSTTYSVQDGIRLLQQYNGGLKHLVWDMGCDTNDEALYNIEYPCLSKLVLKCSGWWIPRNAPVLQELEIMDTVIRGNPNVLDTIPPHLKKLKMRLAPGALPTYSTSIERYLHRLAQQTQLTELVVYFYNIVNFDSIAKVLDAICGFSQLGHLMVGFSDSWDGKQMEQFLEQLAKGCPLLSCLEIRSRNAPSASSMNALKRLESLQHMAFSINGTNDDDKFWNTIQTFSQLKCIRVYPPVAVNKNYITRVKQQRPDMKIVITKILLMH</sequence>
<protein>
    <recommendedName>
        <fullName evidence="3">F-box domain-containing protein</fullName>
    </recommendedName>
</protein>
<dbReference type="PANTHER" id="PTHR38926">
    <property type="entry name" value="F-BOX DOMAIN CONTAINING PROTEIN, EXPRESSED"/>
    <property type="match status" value="1"/>
</dbReference>
<name>A0AAD7V2F9_9FUNG</name>
<dbReference type="GeneID" id="83214070"/>
<dbReference type="RefSeq" id="XP_058342508.1">
    <property type="nucleotide sequence ID" value="XM_058486686.1"/>
</dbReference>
<dbReference type="EMBL" id="JARTCD010000030">
    <property type="protein sequence ID" value="KAJ8657595.1"/>
    <property type="molecule type" value="Genomic_DNA"/>
</dbReference>
<dbReference type="Gene3D" id="3.80.10.10">
    <property type="entry name" value="Ribonuclease Inhibitor"/>
    <property type="match status" value="2"/>
</dbReference>
<dbReference type="Proteomes" id="UP001234581">
    <property type="component" value="Unassembled WGS sequence"/>
</dbReference>